<feature type="domain" description="FLYWCH-type" evidence="4">
    <location>
        <begin position="14"/>
        <end position="70"/>
    </location>
</feature>
<accession>A0A6J1THR4</accession>
<evidence type="ECO:0000313" key="6">
    <source>
        <dbReference type="Proteomes" id="UP000504606"/>
    </source>
</evidence>
<dbReference type="InterPro" id="IPR007588">
    <property type="entry name" value="Znf_FLYWCH"/>
</dbReference>
<feature type="domain" description="MULE transposase" evidence="5">
    <location>
        <begin position="190"/>
        <end position="285"/>
    </location>
</feature>
<name>A0A6J1THR4_FRAOC</name>
<keyword evidence="3" id="KW-0862">Zinc</keyword>
<keyword evidence="1" id="KW-0479">Metal-binding</keyword>
<dbReference type="Pfam" id="PF04500">
    <property type="entry name" value="FLYWCH"/>
    <property type="match status" value="1"/>
</dbReference>
<dbReference type="Proteomes" id="UP000504606">
    <property type="component" value="Unplaced"/>
</dbReference>
<dbReference type="RefSeq" id="XP_026291280.2">
    <property type="nucleotide sequence ID" value="XM_026435495.2"/>
</dbReference>
<dbReference type="GeneID" id="113215831"/>
<dbReference type="PANTHER" id="PTHR47160">
    <property type="entry name" value="PUTATIVE-RELATED"/>
    <property type="match status" value="1"/>
</dbReference>
<organism evidence="6 7">
    <name type="scientific">Frankliniella occidentalis</name>
    <name type="common">Western flower thrips</name>
    <name type="synonym">Euthrips occidentalis</name>
    <dbReference type="NCBI Taxonomy" id="133901"/>
    <lineage>
        <taxon>Eukaryota</taxon>
        <taxon>Metazoa</taxon>
        <taxon>Ecdysozoa</taxon>
        <taxon>Arthropoda</taxon>
        <taxon>Hexapoda</taxon>
        <taxon>Insecta</taxon>
        <taxon>Pterygota</taxon>
        <taxon>Neoptera</taxon>
        <taxon>Paraneoptera</taxon>
        <taxon>Thysanoptera</taxon>
        <taxon>Terebrantia</taxon>
        <taxon>Thripoidea</taxon>
        <taxon>Thripidae</taxon>
        <taxon>Frankliniella</taxon>
    </lineage>
</organism>
<dbReference type="GO" id="GO:0008270">
    <property type="term" value="F:zinc ion binding"/>
    <property type="evidence" value="ECO:0007669"/>
    <property type="project" value="UniProtKB-KW"/>
</dbReference>
<dbReference type="OrthoDB" id="93990at2759"/>
<evidence type="ECO:0000259" key="4">
    <source>
        <dbReference type="Pfam" id="PF04500"/>
    </source>
</evidence>
<evidence type="ECO:0000256" key="2">
    <source>
        <dbReference type="ARBA" id="ARBA00022771"/>
    </source>
</evidence>
<protein>
    <submittedName>
        <fullName evidence="7">Uncharacterized protein LOC113215831</fullName>
    </submittedName>
</protein>
<reference evidence="7" key="1">
    <citation type="submission" date="2025-08" db="UniProtKB">
        <authorList>
            <consortium name="RefSeq"/>
        </authorList>
    </citation>
    <scope>IDENTIFICATION</scope>
    <source>
        <tissue evidence="7">Whole organism</tissue>
    </source>
</reference>
<keyword evidence="6" id="KW-1185">Reference proteome</keyword>
<dbReference type="PANTHER" id="PTHR47160:SF10">
    <property type="entry name" value="MULE TRANSPOSASE DOMAIN-CONTAINING PROTEIN"/>
    <property type="match status" value="1"/>
</dbReference>
<dbReference type="Gene3D" id="2.20.25.240">
    <property type="match status" value="1"/>
</dbReference>
<evidence type="ECO:0000256" key="1">
    <source>
        <dbReference type="ARBA" id="ARBA00022723"/>
    </source>
</evidence>
<dbReference type="AlphaFoldDB" id="A0A6J1THR4"/>
<proteinExistence type="predicted"/>
<dbReference type="InterPro" id="IPR018289">
    <property type="entry name" value="MULE_transposase_dom"/>
</dbReference>
<dbReference type="Pfam" id="PF10551">
    <property type="entry name" value="MULE"/>
    <property type="match status" value="1"/>
</dbReference>
<sequence>MAGRGPGTSKVRNTTTQRGARKAIYEGFMYVFHREKKDGTGWRCDQRGKCLGRMTVLPNDTVLDEKPHSHPPDWGSCTAQETVQAIKRAAETSRATTVAVVQSKIARVSDKTAMKLPKFRNLKKMVRRVKRRDLPPEPKELMDLEEIPRQFRTTLKGDRWLLHFDPEEDQRVIIFTTDKHLRLLARATYWVMDGTFKVAPHIICQVYAIHAAINGKWVPLVVVLMERKTRRAYDDVFEILKTETRRRVRRELAPEKVSTDYEQSAIQAVRAAFPDAEVAGCLFHFGQAQWRRLQEAGLAVAYREEQNEAMRTDFIALAFVPLDDVEDAFDALSEAAVLILRPIFQHVEETYLRGRLRARRGARVRRRGPPLFPPHLWNCYERTVEGLPRTTNPCEAWHRRLLSLIGKHHPSFFVFLGQLREEVGEIDILITRAEGGFSPSKRKTSLEQKEIRIQRIVDRYEEYKEDEDVLTYLRAIGHNLSGFF</sequence>
<evidence type="ECO:0000259" key="5">
    <source>
        <dbReference type="Pfam" id="PF10551"/>
    </source>
</evidence>
<evidence type="ECO:0000256" key="3">
    <source>
        <dbReference type="ARBA" id="ARBA00022833"/>
    </source>
</evidence>
<dbReference type="KEGG" id="foc:113215831"/>
<keyword evidence="2" id="KW-0863">Zinc-finger</keyword>
<evidence type="ECO:0000313" key="7">
    <source>
        <dbReference type="RefSeq" id="XP_026291280.2"/>
    </source>
</evidence>
<gene>
    <name evidence="7" type="primary">LOC113215831</name>
</gene>